<gene>
    <name evidence="11" type="ORF">AKJ31_17875</name>
</gene>
<dbReference type="SUPFAM" id="SSF50494">
    <property type="entry name" value="Trypsin-like serine proteases"/>
    <property type="match status" value="1"/>
</dbReference>
<evidence type="ECO:0000313" key="11">
    <source>
        <dbReference type="EMBL" id="KOO06363.1"/>
    </source>
</evidence>
<sequence length="538" mass="57875">MIRWHFSALVGAATCAIAAPSIAQDFSPRIIDGTAASSVDWPYMTALVTRGASAYDGQFCGGSYIGDRYILTAAHCVEGQTTQDFEVIAGINNLNHEATEGVRLTPRQIYIHPAYSNLANDIAIIELPRVLAAHEATPVTIADSTTRLSTLDGTDMTVAGWGSTTPEYGNHTTSAQLLQVTVPMVDQAICAMTFDSVVSDKDSDNFCAGYAYEGFDSCRGDSGGPLVIDSSGVQLGIVSFGSTRCGATNSYGAYTNISHYTDWITQIKSGLSYSEMSPRAYKETGTNTHEFVIKNVSANDITIDNVTAPFWSNDINISTTSSERCFDGTNPHTLASGGSCTVEASFYSANYGKRNLGITLNYTANGVTYNVELEAQYTIAKSQSTAIADAFSISNVDVYSNEHPWQITSDGLRSAVIAQGQRSSVIFEGIPSGYYEFDLTVSASINDDADLYVNGNFIGSVNGVGVYKPWVYLPSYSNSLTFEFNKNSNDFVGDNAAYISNFRKASFETQSDRRSSGGGGGSLGWLTLIMLLPLLRRK</sequence>
<name>A0A0M0HXJ8_9VIBR</name>
<evidence type="ECO:0000256" key="2">
    <source>
        <dbReference type="ARBA" id="ARBA00004496"/>
    </source>
</evidence>
<keyword evidence="7" id="KW-0966">Cell projection</keyword>
<dbReference type="PANTHER" id="PTHR24276:SF98">
    <property type="entry name" value="FI18310P1-RELATED"/>
    <property type="match status" value="1"/>
</dbReference>
<evidence type="ECO:0000256" key="5">
    <source>
        <dbReference type="ARBA" id="ARBA00023069"/>
    </source>
</evidence>
<keyword evidence="6" id="KW-1015">Disulfide bond</keyword>
<dbReference type="SMART" id="SM00020">
    <property type="entry name" value="Tryp_SPc"/>
    <property type="match status" value="1"/>
</dbReference>
<dbReference type="Gene3D" id="2.40.10.10">
    <property type="entry name" value="Trypsin-like serine proteases"/>
    <property type="match status" value="1"/>
</dbReference>
<dbReference type="GO" id="GO:0004252">
    <property type="term" value="F:serine-type endopeptidase activity"/>
    <property type="evidence" value="ECO:0007669"/>
    <property type="project" value="InterPro"/>
</dbReference>
<evidence type="ECO:0000256" key="8">
    <source>
        <dbReference type="RuleBase" id="RU363034"/>
    </source>
</evidence>
<dbReference type="InterPro" id="IPR018114">
    <property type="entry name" value="TRYPSIN_HIS"/>
</dbReference>
<protein>
    <recommendedName>
        <fullName evidence="10">Peptidase S1 domain-containing protein</fullName>
    </recommendedName>
</protein>
<dbReference type="PROSITE" id="PS00134">
    <property type="entry name" value="TRYPSIN_HIS"/>
    <property type="match status" value="1"/>
</dbReference>
<evidence type="ECO:0000256" key="4">
    <source>
        <dbReference type="ARBA" id="ARBA00022490"/>
    </source>
</evidence>
<dbReference type="InterPro" id="IPR009003">
    <property type="entry name" value="Peptidase_S1_PA"/>
</dbReference>
<dbReference type="Pfam" id="PF00089">
    <property type="entry name" value="Trypsin"/>
    <property type="match status" value="1"/>
</dbReference>
<keyword evidence="12" id="KW-1185">Reference proteome</keyword>
<evidence type="ECO:0000259" key="10">
    <source>
        <dbReference type="PROSITE" id="PS50240"/>
    </source>
</evidence>
<keyword evidence="8" id="KW-0720">Serine protease</keyword>
<dbReference type="PRINTS" id="PR00722">
    <property type="entry name" value="CHYMOTRYPSIN"/>
</dbReference>
<dbReference type="GO" id="GO:0006508">
    <property type="term" value="P:proteolysis"/>
    <property type="evidence" value="ECO:0007669"/>
    <property type="project" value="UniProtKB-KW"/>
</dbReference>
<dbReference type="STRING" id="171383.AKJ31_17875"/>
<keyword evidence="8" id="KW-0378">Hydrolase</keyword>
<comment type="caution">
    <text evidence="11">The sequence shown here is derived from an EMBL/GenBank/DDBJ whole genome shotgun (WGS) entry which is preliminary data.</text>
</comment>
<keyword evidence="5" id="KW-0969">Cilium</keyword>
<dbReference type="CDD" id="cd00190">
    <property type="entry name" value="Tryp_SPc"/>
    <property type="match status" value="1"/>
</dbReference>
<evidence type="ECO:0000256" key="1">
    <source>
        <dbReference type="ARBA" id="ARBA00004138"/>
    </source>
</evidence>
<dbReference type="InterPro" id="IPR053879">
    <property type="entry name" value="HYDIN_VesB_CFA65-like_Ig"/>
</dbReference>
<dbReference type="PROSITE" id="PS00135">
    <property type="entry name" value="TRYPSIN_SER"/>
    <property type="match status" value="1"/>
</dbReference>
<dbReference type="Gene3D" id="2.60.40.10">
    <property type="entry name" value="Immunoglobulins"/>
    <property type="match status" value="1"/>
</dbReference>
<dbReference type="AlphaFoldDB" id="A0A0M0HXJ8"/>
<dbReference type="PATRIC" id="fig|171383.3.peg.3653"/>
<feature type="chain" id="PRO_5005600357" description="Peptidase S1 domain-containing protein" evidence="9">
    <location>
        <begin position="24"/>
        <end position="538"/>
    </location>
</feature>
<dbReference type="PROSITE" id="PS50240">
    <property type="entry name" value="TRYPSIN_DOM"/>
    <property type="match status" value="1"/>
</dbReference>
<reference evidence="12" key="1">
    <citation type="submission" date="2015-08" db="EMBL/GenBank/DDBJ databases">
        <title>Vibrio galatheae sp. nov., a novel member of the Vibrionaceae family isolated from the Solomon Islands.</title>
        <authorList>
            <person name="Giubergia S."/>
            <person name="Machado H."/>
            <person name="Mateiu R.V."/>
            <person name="Gram L."/>
        </authorList>
    </citation>
    <scope>NUCLEOTIDE SEQUENCE [LARGE SCALE GENOMIC DNA]</scope>
    <source>
        <strain evidence="12">DSM 19134</strain>
    </source>
</reference>
<evidence type="ECO:0000313" key="12">
    <source>
        <dbReference type="Proteomes" id="UP000037530"/>
    </source>
</evidence>
<keyword evidence="8" id="KW-0645">Protease</keyword>
<organism evidence="11 12">
    <name type="scientific">Vibrio hepatarius</name>
    <dbReference type="NCBI Taxonomy" id="171383"/>
    <lineage>
        <taxon>Bacteria</taxon>
        <taxon>Pseudomonadati</taxon>
        <taxon>Pseudomonadota</taxon>
        <taxon>Gammaproteobacteria</taxon>
        <taxon>Vibrionales</taxon>
        <taxon>Vibrionaceae</taxon>
        <taxon>Vibrio</taxon>
        <taxon>Vibrio oreintalis group</taxon>
    </lineage>
</organism>
<dbReference type="FunFam" id="2.40.10.10:FF:000068">
    <property type="entry name" value="transmembrane protease serine 2"/>
    <property type="match status" value="1"/>
</dbReference>
<dbReference type="InterPro" id="IPR001314">
    <property type="entry name" value="Peptidase_S1A"/>
</dbReference>
<evidence type="ECO:0000256" key="6">
    <source>
        <dbReference type="ARBA" id="ARBA00023157"/>
    </source>
</evidence>
<dbReference type="PANTHER" id="PTHR24276">
    <property type="entry name" value="POLYSERASE-RELATED"/>
    <property type="match status" value="1"/>
</dbReference>
<proteinExistence type="inferred from homology"/>
<evidence type="ECO:0000256" key="9">
    <source>
        <dbReference type="SAM" id="SignalP"/>
    </source>
</evidence>
<dbReference type="InterPro" id="IPR043504">
    <property type="entry name" value="Peptidase_S1_PA_chymotrypsin"/>
</dbReference>
<dbReference type="InterPro" id="IPR020008">
    <property type="entry name" value="GlyGly_CTERM"/>
</dbReference>
<dbReference type="EMBL" id="LHPI01000019">
    <property type="protein sequence ID" value="KOO06363.1"/>
    <property type="molecule type" value="Genomic_DNA"/>
</dbReference>
<feature type="signal peptide" evidence="9">
    <location>
        <begin position="1"/>
        <end position="23"/>
    </location>
</feature>
<dbReference type="Pfam" id="PF22544">
    <property type="entry name" value="HYDIN_VesB_CFA65-like_Ig"/>
    <property type="match status" value="1"/>
</dbReference>
<comment type="similarity">
    <text evidence="3">Belongs to the peptidase S1 family.</text>
</comment>
<accession>A0A0M0HXJ8</accession>
<evidence type="ECO:0000256" key="7">
    <source>
        <dbReference type="ARBA" id="ARBA00023273"/>
    </source>
</evidence>
<dbReference type="InterPro" id="IPR013783">
    <property type="entry name" value="Ig-like_fold"/>
</dbReference>
<dbReference type="Proteomes" id="UP000037530">
    <property type="component" value="Unassembled WGS sequence"/>
</dbReference>
<dbReference type="OrthoDB" id="9813836at2"/>
<feature type="domain" description="Peptidase S1" evidence="10">
    <location>
        <begin position="30"/>
        <end position="269"/>
    </location>
</feature>
<dbReference type="InterPro" id="IPR033116">
    <property type="entry name" value="TRYPSIN_SER"/>
</dbReference>
<keyword evidence="9" id="KW-0732">Signal</keyword>
<dbReference type="InterPro" id="IPR050430">
    <property type="entry name" value="Peptidase_S1"/>
</dbReference>
<dbReference type="NCBIfam" id="TIGR03501">
    <property type="entry name" value="GlyGly_CTERM"/>
    <property type="match status" value="1"/>
</dbReference>
<dbReference type="InterPro" id="IPR001254">
    <property type="entry name" value="Trypsin_dom"/>
</dbReference>
<dbReference type="RefSeq" id="WP_053410438.1">
    <property type="nucleotide sequence ID" value="NZ_LHPI01000019.1"/>
</dbReference>
<evidence type="ECO:0000256" key="3">
    <source>
        <dbReference type="ARBA" id="ARBA00007664"/>
    </source>
</evidence>
<comment type="subcellular location">
    <subcellularLocation>
        <location evidence="1">Cell projection</location>
        <location evidence="1">Cilium</location>
    </subcellularLocation>
    <subcellularLocation>
        <location evidence="2">Cytoplasm</location>
    </subcellularLocation>
</comment>
<keyword evidence="4" id="KW-0963">Cytoplasm</keyword>